<sequence>MARREGRTSQGGECGALSMAGIGEEGASLGQGWEDREVPLMAKAVRRGRCLSWPRLGGVGGASHGWERRGWYSQWPGGEERGASLGLRSTSSQDQARDTSIVRLYLQVVAYSYSSSSPPPFLVITNHPASSSTIHNSERERESTPQHK</sequence>
<dbReference type="RefSeq" id="XP_004350031.1">
    <property type="nucleotide sequence ID" value="XM_004349981.1"/>
</dbReference>
<dbReference type="GeneID" id="14865796"/>
<dbReference type="KEGG" id="dfa:DFA_11089"/>
<dbReference type="AlphaFoldDB" id="F4QER7"/>
<feature type="compositionally biased region" description="Basic and acidic residues" evidence="1">
    <location>
        <begin position="136"/>
        <end position="148"/>
    </location>
</feature>
<evidence type="ECO:0000313" key="2">
    <source>
        <dbReference type="EMBL" id="EGG13328.1"/>
    </source>
</evidence>
<reference evidence="3" key="1">
    <citation type="journal article" date="2011" name="Genome Res.">
        <title>Phylogeny-wide analysis of social amoeba genomes highlights ancient origins for complex intercellular communication.</title>
        <authorList>
            <person name="Heidel A.J."/>
            <person name="Lawal H.M."/>
            <person name="Felder M."/>
            <person name="Schilde C."/>
            <person name="Helps N.R."/>
            <person name="Tunggal B."/>
            <person name="Rivero F."/>
            <person name="John U."/>
            <person name="Schleicher M."/>
            <person name="Eichinger L."/>
            <person name="Platzer M."/>
            <person name="Noegel A.A."/>
            <person name="Schaap P."/>
            <person name="Gloeckner G."/>
        </authorList>
    </citation>
    <scope>NUCLEOTIDE SEQUENCE [LARGE SCALE GENOMIC DNA]</scope>
    <source>
        <strain evidence="3">SH3</strain>
    </source>
</reference>
<accession>F4QER7</accession>
<protein>
    <submittedName>
        <fullName evidence="2">Uncharacterized protein</fullName>
    </submittedName>
</protein>
<dbReference type="EMBL" id="GL883029">
    <property type="protein sequence ID" value="EGG13328.1"/>
    <property type="molecule type" value="Genomic_DNA"/>
</dbReference>
<keyword evidence="3" id="KW-1185">Reference proteome</keyword>
<feature type="region of interest" description="Disordered" evidence="1">
    <location>
        <begin position="124"/>
        <end position="148"/>
    </location>
</feature>
<gene>
    <name evidence="2" type="ORF">DFA_11089</name>
</gene>
<organism evidence="2 3">
    <name type="scientific">Cavenderia fasciculata</name>
    <name type="common">Slime mold</name>
    <name type="synonym">Dictyostelium fasciculatum</name>
    <dbReference type="NCBI Taxonomy" id="261658"/>
    <lineage>
        <taxon>Eukaryota</taxon>
        <taxon>Amoebozoa</taxon>
        <taxon>Evosea</taxon>
        <taxon>Eumycetozoa</taxon>
        <taxon>Dictyostelia</taxon>
        <taxon>Acytosteliales</taxon>
        <taxon>Cavenderiaceae</taxon>
        <taxon>Cavenderia</taxon>
    </lineage>
</organism>
<dbReference type="Proteomes" id="UP000007797">
    <property type="component" value="Unassembled WGS sequence"/>
</dbReference>
<name>F4QER7_CACFS</name>
<evidence type="ECO:0000313" key="3">
    <source>
        <dbReference type="Proteomes" id="UP000007797"/>
    </source>
</evidence>
<proteinExistence type="predicted"/>
<evidence type="ECO:0000256" key="1">
    <source>
        <dbReference type="SAM" id="MobiDB-lite"/>
    </source>
</evidence>